<accession>A0A1G7WGT7</accession>
<organism evidence="1 2">
    <name type="scientific">Winogradskyella thalassocola</name>
    <dbReference type="NCBI Taxonomy" id="262004"/>
    <lineage>
        <taxon>Bacteria</taxon>
        <taxon>Pseudomonadati</taxon>
        <taxon>Bacteroidota</taxon>
        <taxon>Flavobacteriia</taxon>
        <taxon>Flavobacteriales</taxon>
        <taxon>Flavobacteriaceae</taxon>
        <taxon>Winogradskyella</taxon>
    </lineage>
</organism>
<proteinExistence type="predicted"/>
<evidence type="ECO:0000313" key="2">
    <source>
        <dbReference type="Proteomes" id="UP000199492"/>
    </source>
</evidence>
<dbReference type="AlphaFoldDB" id="A0A1G7WGT7"/>
<keyword evidence="2" id="KW-1185">Reference proteome</keyword>
<dbReference type="STRING" id="262004.SAMN04489796_101362"/>
<name>A0A1G7WGT7_9FLAO</name>
<dbReference type="EMBL" id="FNCZ01000001">
    <property type="protein sequence ID" value="SDG71235.1"/>
    <property type="molecule type" value="Genomic_DNA"/>
</dbReference>
<sequence length="39" mass="4586">MKVILTTEQYKVLKEQIDKLQLNSIKIKMKVDALKQLVI</sequence>
<dbReference type="Proteomes" id="UP000199492">
    <property type="component" value="Unassembled WGS sequence"/>
</dbReference>
<protein>
    <submittedName>
        <fullName evidence="1">Uncharacterized protein</fullName>
    </submittedName>
</protein>
<gene>
    <name evidence="1" type="ORF">SAMN04489796_101362</name>
</gene>
<evidence type="ECO:0000313" key="1">
    <source>
        <dbReference type="EMBL" id="SDG71235.1"/>
    </source>
</evidence>
<reference evidence="2" key="1">
    <citation type="submission" date="2016-10" db="EMBL/GenBank/DDBJ databases">
        <authorList>
            <person name="Varghese N."/>
            <person name="Submissions S."/>
        </authorList>
    </citation>
    <scope>NUCLEOTIDE SEQUENCE [LARGE SCALE GENOMIC DNA]</scope>
    <source>
        <strain evidence="2">DSM 15363</strain>
    </source>
</reference>